<reference evidence="2 3" key="1">
    <citation type="journal article" date="2016" name="Nat. Biotechnol.">
        <title>Measurement of bacterial replication rates in microbial communities.</title>
        <authorList>
            <person name="Brown C.T."/>
            <person name="Olm M.R."/>
            <person name="Thomas B.C."/>
            <person name="Banfield J.F."/>
        </authorList>
    </citation>
    <scope>NUCLEOTIDE SEQUENCE [LARGE SCALE GENOMIC DNA]</scope>
    <source>
        <strain evidence="2">45_41</strain>
    </source>
</reference>
<dbReference type="Proteomes" id="UP000186549">
    <property type="component" value="Unassembled WGS sequence"/>
</dbReference>
<name>A0A1Q6I107_BACUN</name>
<dbReference type="AlphaFoldDB" id="A0A1Q6I107"/>
<dbReference type="InterPro" id="IPR026906">
    <property type="entry name" value="LRR_5"/>
</dbReference>
<feature type="chain" id="PRO_5013225537" description="Leucine-rich repeat domain-containing protein" evidence="1">
    <location>
        <begin position="22"/>
        <end position="429"/>
    </location>
</feature>
<dbReference type="PANTHER" id="PTHR45661:SF3">
    <property type="entry name" value="IG-LIKE DOMAIN-CONTAINING PROTEIN"/>
    <property type="match status" value="1"/>
</dbReference>
<dbReference type="InterPro" id="IPR032675">
    <property type="entry name" value="LRR_dom_sf"/>
</dbReference>
<evidence type="ECO:0000313" key="2">
    <source>
        <dbReference type="EMBL" id="OKZ32217.1"/>
    </source>
</evidence>
<comment type="caution">
    <text evidence="2">The sequence shown here is derived from an EMBL/GenBank/DDBJ whole genome shotgun (WGS) entry which is preliminary data.</text>
</comment>
<dbReference type="InterPro" id="IPR053139">
    <property type="entry name" value="Surface_bspA-like"/>
</dbReference>
<dbReference type="Pfam" id="PF13306">
    <property type="entry name" value="LRR_5"/>
    <property type="match status" value="1"/>
</dbReference>
<proteinExistence type="predicted"/>
<accession>A0A1Q6I107</accession>
<feature type="signal peptide" evidence="1">
    <location>
        <begin position="1"/>
        <end position="21"/>
    </location>
</feature>
<organism evidence="2 3">
    <name type="scientific">Bacteroides uniformis</name>
    <dbReference type="NCBI Taxonomy" id="820"/>
    <lineage>
        <taxon>Bacteria</taxon>
        <taxon>Pseudomonadati</taxon>
        <taxon>Bacteroidota</taxon>
        <taxon>Bacteroidia</taxon>
        <taxon>Bacteroidales</taxon>
        <taxon>Bacteroidaceae</taxon>
        <taxon>Bacteroides</taxon>
    </lineage>
</organism>
<dbReference type="Gene3D" id="3.80.10.10">
    <property type="entry name" value="Ribonuclease Inhibitor"/>
    <property type="match status" value="1"/>
</dbReference>
<dbReference type="PANTHER" id="PTHR45661">
    <property type="entry name" value="SURFACE ANTIGEN"/>
    <property type="match status" value="1"/>
</dbReference>
<evidence type="ECO:0000256" key="1">
    <source>
        <dbReference type="SAM" id="SignalP"/>
    </source>
</evidence>
<evidence type="ECO:0000313" key="3">
    <source>
        <dbReference type="Proteomes" id="UP000186549"/>
    </source>
</evidence>
<sequence length="429" mass="46050">MKLKFTAIGVIAAMFAFSASATEVGAQIDLTPNLRAKVLSVDGQNHKVEVFANPDNKPTGDVEIKNTYFIGLNNYTVTRIATKGFSYTDITGITTGIDMRIIGSQAFYGCTRLAYYKEYEAGSVEVIGDEAFGHTYALSSISLPAVVHIGDYAFMRSGLKSAAFPAIKELGGAAFYECFSLASFTGGEHLLTVGNIAFANCKPLVGVTLGPQLTTMGTMTLAFTEVMTQIVIPQSVTAIGKDSFSGSAINRVFVLAPKFMDFCDESRIFRNTNIKKVYCIPSLTEAVTKYLAAGSTANPASSLTKATVAPITEVLDLEKKAGNNYAPVKKLEGISDLHLYDAVSGAEIPAKNGLYEITADAVRISYRIDDINLLDYTMSMSGSGSVDGIEVDDDNAPAEYYNLQGIRVDRPEKGIFIRRTAKGSSLIAL</sequence>
<evidence type="ECO:0008006" key="4">
    <source>
        <dbReference type="Google" id="ProtNLM"/>
    </source>
</evidence>
<protein>
    <recommendedName>
        <fullName evidence="4">Leucine-rich repeat domain-containing protein</fullName>
    </recommendedName>
</protein>
<gene>
    <name evidence="2" type="ORF">BHV79_11040</name>
</gene>
<dbReference type="EMBL" id="MNQU01000235">
    <property type="protein sequence ID" value="OKZ32217.1"/>
    <property type="molecule type" value="Genomic_DNA"/>
</dbReference>
<keyword evidence="1" id="KW-0732">Signal</keyword>